<feature type="transmembrane region" description="Helical" evidence="1">
    <location>
        <begin position="209"/>
        <end position="227"/>
    </location>
</feature>
<feature type="transmembrane region" description="Helical" evidence="1">
    <location>
        <begin position="21"/>
        <end position="41"/>
    </location>
</feature>
<keyword evidence="1" id="KW-0812">Transmembrane</keyword>
<organism evidence="2 3">
    <name type="scientific">Achromobacter piechaudii</name>
    <dbReference type="NCBI Taxonomy" id="72556"/>
    <lineage>
        <taxon>Bacteria</taxon>
        <taxon>Pseudomonadati</taxon>
        <taxon>Pseudomonadota</taxon>
        <taxon>Betaproteobacteria</taxon>
        <taxon>Burkholderiales</taxon>
        <taxon>Alcaligenaceae</taxon>
        <taxon>Achromobacter</taxon>
    </lineage>
</organism>
<keyword evidence="1" id="KW-1133">Transmembrane helix</keyword>
<evidence type="ECO:0000256" key="1">
    <source>
        <dbReference type="SAM" id="Phobius"/>
    </source>
</evidence>
<accession>A0A6S7CKH4</accession>
<evidence type="ECO:0000313" key="3">
    <source>
        <dbReference type="Proteomes" id="UP000494105"/>
    </source>
</evidence>
<protein>
    <recommendedName>
        <fullName evidence="4">Transmembrane protein</fullName>
    </recommendedName>
</protein>
<feature type="transmembrane region" description="Helical" evidence="1">
    <location>
        <begin position="287"/>
        <end position="307"/>
    </location>
</feature>
<keyword evidence="1" id="KW-0472">Membrane</keyword>
<feature type="transmembrane region" description="Helical" evidence="1">
    <location>
        <begin position="116"/>
        <end position="145"/>
    </location>
</feature>
<evidence type="ECO:0000313" key="2">
    <source>
        <dbReference type="EMBL" id="CAB3841153.1"/>
    </source>
</evidence>
<evidence type="ECO:0008006" key="4">
    <source>
        <dbReference type="Google" id="ProtNLM"/>
    </source>
</evidence>
<feature type="transmembrane region" description="Helical" evidence="1">
    <location>
        <begin position="91"/>
        <end position="110"/>
    </location>
</feature>
<dbReference type="Proteomes" id="UP000494105">
    <property type="component" value="Unassembled WGS sequence"/>
</dbReference>
<feature type="transmembrane region" description="Helical" evidence="1">
    <location>
        <begin position="327"/>
        <end position="350"/>
    </location>
</feature>
<dbReference type="AlphaFoldDB" id="A0A6S7CKH4"/>
<dbReference type="EMBL" id="CADILD010000001">
    <property type="protein sequence ID" value="CAB3841153.1"/>
    <property type="molecule type" value="Genomic_DNA"/>
</dbReference>
<dbReference type="RefSeq" id="WP_175127958.1">
    <property type="nucleotide sequence ID" value="NZ_CADILD010000001.1"/>
</dbReference>
<name>A0A6S7CKH4_9BURK</name>
<feature type="transmembrane region" description="Helical" evidence="1">
    <location>
        <begin position="184"/>
        <end position="202"/>
    </location>
</feature>
<feature type="transmembrane region" description="Helical" evidence="1">
    <location>
        <begin position="260"/>
        <end position="280"/>
    </location>
</feature>
<reference evidence="2 3" key="1">
    <citation type="submission" date="2020-04" db="EMBL/GenBank/DDBJ databases">
        <authorList>
            <person name="De Canck E."/>
        </authorList>
    </citation>
    <scope>NUCLEOTIDE SEQUENCE [LARGE SCALE GENOMIC DNA]</scope>
    <source>
        <strain evidence="2 3">LMG 1861</strain>
    </source>
</reference>
<sequence>MIQPSELIATPSFRRSVLRQVIVLVALVLTCLAFIPFSPWMPRAGLDPSWCYAINEAVERGLVFGRDMIFTFGPMGSVYSTAYGPGTDFQMLWGSGLYVIGFAIAVHLSAPVKRQWWAVLLPVLLCLLFTRDVLFLVLPFFLLLAVTRVTAHPNSRYCLRPSPGVVLALAVATYAMGLGPLVKGSFSGVVLPVGGLTFLMLWSSQKRAALGFAALLLLSVCLNWIVAGQNLKDLPQFFMAQGPIISGYTNAMSQGGPVDAVVYILLASILVLSLFSHALLRAFGSRAWMLVLGMAFTLFVAFKAGFVRQDGHILVTIGVLLMLSYGISLYANVIAIIATWCAMVTVWCLIAPSNFDRTPRFVWNEVAAHWVNTISGIHQRIAHPERFIEQYEKAKEKIRLEHPLPLATGTVDLYPTELSTIFAHDLNWSGRPIPQSYSVYDTSLDDKNVAHLRGGNAPDTVFFSFSPIDDRLPAIEDAGSVLELLAGYTVSAIESPYLVLKKRMGERGASLDLDHQKAVPGEFGKAIELDPLRPVWMQADIQPTLLGKLVAGVFRLPQLQIEMTFDNGAVIRKRVIPKITSTGFIVAPYLAVAEDFAALAAGVDLGAKVKSVRFLSEQKYLWKNDFEVRQTPIDIVPQTTARDQLFKRAADSSDLPLEGMTKNAAQCVVDDVNGQALLPGTRVRTVGGLMRLRGWTAPIDGEDRQPIQAWIIVQGADGRERFFKAGTEKRPDVAAYFKRPGLMSSGFDLGMDISDLPGPKKLYIKSVSGGEVYTCPLIMAIDE</sequence>
<proteinExistence type="predicted"/>
<gene>
    <name evidence="2" type="ORF">LMG1861_01295</name>
</gene>